<accession>A0ABW5LE75</accession>
<dbReference type="RefSeq" id="WP_378291806.1">
    <property type="nucleotide sequence ID" value="NZ_JBHULE010000019.1"/>
</dbReference>
<dbReference type="EMBL" id="JBHULE010000019">
    <property type="protein sequence ID" value="MFD2562855.1"/>
    <property type="molecule type" value="Genomic_DNA"/>
</dbReference>
<proteinExistence type="predicted"/>
<keyword evidence="2" id="KW-1185">Reference proteome</keyword>
<gene>
    <name evidence="1" type="ORF">ACFSR1_09285</name>
</gene>
<name>A0ABW5LE75_9FLAO</name>
<evidence type="ECO:0000313" key="2">
    <source>
        <dbReference type="Proteomes" id="UP001597319"/>
    </source>
</evidence>
<reference evidence="2" key="1">
    <citation type="journal article" date="2019" name="Int. J. Syst. Evol. Microbiol.">
        <title>The Global Catalogue of Microorganisms (GCM) 10K type strain sequencing project: providing services to taxonomists for standard genome sequencing and annotation.</title>
        <authorList>
            <consortium name="The Broad Institute Genomics Platform"/>
            <consortium name="The Broad Institute Genome Sequencing Center for Infectious Disease"/>
            <person name="Wu L."/>
            <person name="Ma J."/>
        </authorList>
    </citation>
    <scope>NUCLEOTIDE SEQUENCE [LARGE SCALE GENOMIC DNA]</scope>
    <source>
        <strain evidence="2">KCTC 52274</strain>
    </source>
</reference>
<sequence length="84" mass="10006">MKGSIINQNVEYGVFKKYYDGYFQFIMDNGDTLVFEEASPLVIRKFDLKSNVFQGKSFEITYSEYIEDDDDDFIWYKIEKLELA</sequence>
<comment type="caution">
    <text evidence="1">The sequence shown here is derived from an EMBL/GenBank/DDBJ whole genome shotgun (WGS) entry which is preliminary data.</text>
</comment>
<organism evidence="1 2">
    <name type="scientific">Aquimarina rubra</name>
    <dbReference type="NCBI Taxonomy" id="1920033"/>
    <lineage>
        <taxon>Bacteria</taxon>
        <taxon>Pseudomonadati</taxon>
        <taxon>Bacteroidota</taxon>
        <taxon>Flavobacteriia</taxon>
        <taxon>Flavobacteriales</taxon>
        <taxon>Flavobacteriaceae</taxon>
        <taxon>Aquimarina</taxon>
    </lineage>
</organism>
<dbReference type="Proteomes" id="UP001597319">
    <property type="component" value="Unassembled WGS sequence"/>
</dbReference>
<evidence type="ECO:0000313" key="1">
    <source>
        <dbReference type="EMBL" id="MFD2562855.1"/>
    </source>
</evidence>
<protein>
    <submittedName>
        <fullName evidence="1">Uncharacterized protein</fullName>
    </submittedName>
</protein>